<dbReference type="EMBL" id="JARAOO010000008">
    <property type="protein sequence ID" value="KAJ7959203.1"/>
    <property type="molecule type" value="Genomic_DNA"/>
</dbReference>
<protein>
    <submittedName>
        <fullName evidence="2">Uncharacterized protein</fullName>
    </submittedName>
</protein>
<evidence type="ECO:0000256" key="1">
    <source>
        <dbReference type="SAM" id="MobiDB-lite"/>
    </source>
</evidence>
<evidence type="ECO:0000313" key="2">
    <source>
        <dbReference type="EMBL" id="KAJ7959203.1"/>
    </source>
</evidence>
<comment type="caution">
    <text evidence="2">The sequence shown here is derived from an EMBL/GenBank/DDBJ whole genome shotgun (WGS) entry which is preliminary data.</text>
</comment>
<dbReference type="Proteomes" id="UP001163823">
    <property type="component" value="Chromosome 8"/>
</dbReference>
<name>A0AAD7PKR9_QUISA</name>
<dbReference type="KEGG" id="qsa:O6P43_019812"/>
<reference evidence="2" key="1">
    <citation type="journal article" date="2023" name="Science">
        <title>Elucidation of the pathway for biosynthesis of saponin adjuvants from the soapbark tree.</title>
        <authorList>
            <person name="Reed J."/>
            <person name="Orme A."/>
            <person name="El-Demerdash A."/>
            <person name="Owen C."/>
            <person name="Martin L.B.B."/>
            <person name="Misra R.C."/>
            <person name="Kikuchi S."/>
            <person name="Rejzek M."/>
            <person name="Martin A.C."/>
            <person name="Harkess A."/>
            <person name="Leebens-Mack J."/>
            <person name="Louveau T."/>
            <person name="Stephenson M.J."/>
            <person name="Osbourn A."/>
        </authorList>
    </citation>
    <scope>NUCLEOTIDE SEQUENCE</scope>
    <source>
        <strain evidence="2">S10</strain>
    </source>
</reference>
<feature type="compositionally biased region" description="Polar residues" evidence="1">
    <location>
        <begin position="29"/>
        <end position="39"/>
    </location>
</feature>
<organism evidence="2 3">
    <name type="scientific">Quillaja saponaria</name>
    <name type="common">Soap bark tree</name>
    <dbReference type="NCBI Taxonomy" id="32244"/>
    <lineage>
        <taxon>Eukaryota</taxon>
        <taxon>Viridiplantae</taxon>
        <taxon>Streptophyta</taxon>
        <taxon>Embryophyta</taxon>
        <taxon>Tracheophyta</taxon>
        <taxon>Spermatophyta</taxon>
        <taxon>Magnoliopsida</taxon>
        <taxon>eudicotyledons</taxon>
        <taxon>Gunneridae</taxon>
        <taxon>Pentapetalae</taxon>
        <taxon>rosids</taxon>
        <taxon>fabids</taxon>
        <taxon>Fabales</taxon>
        <taxon>Quillajaceae</taxon>
        <taxon>Quillaja</taxon>
    </lineage>
</organism>
<feature type="region of interest" description="Disordered" evidence="1">
    <location>
        <begin position="1"/>
        <end position="56"/>
    </location>
</feature>
<evidence type="ECO:0000313" key="3">
    <source>
        <dbReference type="Proteomes" id="UP001163823"/>
    </source>
</evidence>
<keyword evidence="3" id="KW-1185">Reference proteome</keyword>
<sequence>MDGPTQTGRDCRMSEDKYKIRDDEEVDGRSSSSVKNSISGRIAGRERAMAPPKRGKVTKKIIGDIFGAFSSSNPPST</sequence>
<dbReference type="AlphaFoldDB" id="A0AAD7PKR9"/>
<accession>A0AAD7PKR9</accession>
<gene>
    <name evidence="2" type="ORF">O6P43_019812</name>
</gene>
<feature type="compositionally biased region" description="Basic and acidic residues" evidence="1">
    <location>
        <begin position="9"/>
        <end position="22"/>
    </location>
</feature>
<proteinExistence type="predicted"/>